<dbReference type="RefSeq" id="WP_380625889.1">
    <property type="nucleotide sequence ID" value="NZ_JBHSDK010000062.1"/>
</dbReference>
<dbReference type="EMBL" id="JBHSDK010000062">
    <property type="protein sequence ID" value="MFC4338137.1"/>
    <property type="molecule type" value="Genomic_DNA"/>
</dbReference>
<dbReference type="PANTHER" id="PTHR43562">
    <property type="entry name" value="NAPA-TYPE SODIUM/HYDROGEN ANTIPORTER"/>
    <property type="match status" value="1"/>
</dbReference>
<reference evidence="12" key="1">
    <citation type="journal article" date="2019" name="Int. J. Syst. Evol. Microbiol.">
        <title>The Global Catalogue of Microorganisms (GCM) 10K type strain sequencing project: providing services to taxonomists for standard genome sequencing and annotation.</title>
        <authorList>
            <consortium name="The Broad Institute Genomics Platform"/>
            <consortium name="The Broad Institute Genome Sequencing Center for Infectious Disease"/>
            <person name="Wu L."/>
            <person name="Ma J."/>
        </authorList>
    </citation>
    <scope>NUCLEOTIDE SEQUENCE [LARGE SCALE GENOMIC DNA]</scope>
    <source>
        <strain evidence="12">IBRC-M 10908</strain>
    </source>
</reference>
<name>A0ABV8U5R1_9ACTN</name>
<evidence type="ECO:0000256" key="3">
    <source>
        <dbReference type="ARBA" id="ARBA00022448"/>
    </source>
</evidence>
<dbReference type="Pfam" id="PF00999">
    <property type="entry name" value="Na_H_Exchanger"/>
    <property type="match status" value="1"/>
</dbReference>
<feature type="transmembrane region" description="Helical" evidence="9">
    <location>
        <begin position="6"/>
        <end position="26"/>
    </location>
</feature>
<comment type="subcellular location">
    <subcellularLocation>
        <location evidence="1">Membrane</location>
        <topology evidence="1">Multi-pass membrane protein</topology>
    </subcellularLocation>
</comment>
<evidence type="ECO:0000259" key="10">
    <source>
        <dbReference type="Pfam" id="PF00999"/>
    </source>
</evidence>
<keyword evidence="3" id="KW-0813">Transport</keyword>
<evidence type="ECO:0000256" key="7">
    <source>
        <dbReference type="ARBA" id="ARBA00023065"/>
    </source>
</evidence>
<sequence length="400" mass="42380">MDFNVDQNLAVGLFVAATAGLLAPLLSEKLRRWVLIPTVVLEILLGILFGPHVLDWIKPNRILEGLSQVGMAMLFFIAGFELNLGKMKPRLAGLAASAWLIAVGVVAAVAALTGAGHPALWAIALCSTALGTVLPIAKDAGALETPVDGPLKSTGAVGEFGPILLLALFFSHSERSATFTWTLLLIGLAFSVIALSRLRRSDLVSRVLTATLGTSAQFAVRLALMALMLSIAVTAVAGVDVALGAMTAGMLIRLLLTSMKDEDIERVQSKFDAIGYGAFIPVFFVYTGVTFPVDQLWKHPSSLAMLPLFLVAFLVLRGGLTWLFFARHVDRPHRGALALFASVELPLVIVAAQTGLDRGIIDSAQAASLMGAALVSVLLYTLLGLHFLKKAAPKEPTPAE</sequence>
<accession>A0ABV8U5R1</accession>
<evidence type="ECO:0000256" key="4">
    <source>
        <dbReference type="ARBA" id="ARBA00022449"/>
    </source>
</evidence>
<dbReference type="Proteomes" id="UP001595823">
    <property type="component" value="Unassembled WGS sequence"/>
</dbReference>
<feature type="transmembrane region" description="Helical" evidence="9">
    <location>
        <begin position="305"/>
        <end position="325"/>
    </location>
</feature>
<evidence type="ECO:0000313" key="11">
    <source>
        <dbReference type="EMBL" id="MFC4338137.1"/>
    </source>
</evidence>
<feature type="transmembrane region" description="Helical" evidence="9">
    <location>
        <begin position="33"/>
        <end position="54"/>
    </location>
</feature>
<feature type="transmembrane region" description="Helical" evidence="9">
    <location>
        <begin position="91"/>
        <end position="113"/>
    </location>
</feature>
<evidence type="ECO:0000256" key="5">
    <source>
        <dbReference type="ARBA" id="ARBA00022692"/>
    </source>
</evidence>
<evidence type="ECO:0000256" key="1">
    <source>
        <dbReference type="ARBA" id="ARBA00004141"/>
    </source>
</evidence>
<dbReference type="InterPro" id="IPR038770">
    <property type="entry name" value="Na+/solute_symporter_sf"/>
</dbReference>
<evidence type="ECO:0000256" key="2">
    <source>
        <dbReference type="ARBA" id="ARBA00005551"/>
    </source>
</evidence>
<evidence type="ECO:0000256" key="6">
    <source>
        <dbReference type="ARBA" id="ARBA00022989"/>
    </source>
</evidence>
<keyword evidence="5 9" id="KW-0812">Transmembrane</keyword>
<feature type="transmembrane region" description="Helical" evidence="9">
    <location>
        <begin position="226"/>
        <end position="252"/>
    </location>
</feature>
<gene>
    <name evidence="11" type="ORF">ACFPET_23375</name>
</gene>
<feature type="transmembrane region" description="Helical" evidence="9">
    <location>
        <begin position="176"/>
        <end position="196"/>
    </location>
</feature>
<feature type="domain" description="Cation/H+ exchanger transmembrane" evidence="10">
    <location>
        <begin position="21"/>
        <end position="381"/>
    </location>
</feature>
<evidence type="ECO:0000256" key="9">
    <source>
        <dbReference type="SAM" id="Phobius"/>
    </source>
</evidence>
<keyword evidence="6 9" id="KW-1133">Transmembrane helix</keyword>
<feature type="transmembrane region" description="Helical" evidence="9">
    <location>
        <begin position="368"/>
        <end position="388"/>
    </location>
</feature>
<keyword evidence="4" id="KW-0050">Antiport</keyword>
<protein>
    <submittedName>
        <fullName evidence="11">Cation:proton antiporter</fullName>
    </submittedName>
</protein>
<dbReference type="InterPro" id="IPR006153">
    <property type="entry name" value="Cation/H_exchanger_TM"/>
</dbReference>
<comment type="caution">
    <text evidence="11">The sequence shown here is derived from an EMBL/GenBank/DDBJ whole genome shotgun (WGS) entry which is preliminary data.</text>
</comment>
<keyword evidence="12" id="KW-1185">Reference proteome</keyword>
<feature type="transmembrane region" description="Helical" evidence="9">
    <location>
        <begin position="203"/>
        <end position="220"/>
    </location>
</feature>
<proteinExistence type="inferred from homology"/>
<keyword evidence="8 9" id="KW-0472">Membrane</keyword>
<comment type="similarity">
    <text evidence="2">Belongs to the monovalent cation:proton antiporter 2 (CPA2) transporter (TC 2.A.37) family.</text>
</comment>
<dbReference type="PANTHER" id="PTHR43562:SF1">
    <property type="entry name" value="NA(+)_H(+) ANTIPORTER YJBQ-RELATED"/>
    <property type="match status" value="1"/>
</dbReference>
<evidence type="ECO:0000256" key="8">
    <source>
        <dbReference type="ARBA" id="ARBA00023136"/>
    </source>
</evidence>
<organism evidence="11 12">
    <name type="scientific">Salininema proteolyticum</name>
    <dbReference type="NCBI Taxonomy" id="1607685"/>
    <lineage>
        <taxon>Bacteria</taxon>
        <taxon>Bacillati</taxon>
        <taxon>Actinomycetota</taxon>
        <taxon>Actinomycetes</taxon>
        <taxon>Glycomycetales</taxon>
        <taxon>Glycomycetaceae</taxon>
        <taxon>Salininema</taxon>
    </lineage>
</organism>
<dbReference type="Gene3D" id="1.20.1530.20">
    <property type="match status" value="1"/>
</dbReference>
<evidence type="ECO:0000313" key="12">
    <source>
        <dbReference type="Proteomes" id="UP001595823"/>
    </source>
</evidence>
<feature type="transmembrane region" description="Helical" evidence="9">
    <location>
        <begin position="273"/>
        <end position="293"/>
    </location>
</feature>
<keyword evidence="7" id="KW-0406">Ion transport</keyword>
<feature type="transmembrane region" description="Helical" evidence="9">
    <location>
        <begin position="337"/>
        <end position="356"/>
    </location>
</feature>
<feature type="transmembrane region" description="Helical" evidence="9">
    <location>
        <begin position="66"/>
        <end position="84"/>
    </location>
</feature>